<name>A0A8D8JJA9_CULPI</name>
<sequence>MIVAIRTLQSGATFIVSQIVMMRVVMEINGPIPPVESVFTVVNGCEVVVFGSVDDAGTCVLMLLTDVKGEKLIVEDSRCDSTFKEFFRHLILYCVLDFKTFAL</sequence>
<dbReference type="EMBL" id="HBUE01182692">
    <property type="protein sequence ID" value="CAG6521279.1"/>
    <property type="molecule type" value="Transcribed_RNA"/>
</dbReference>
<dbReference type="EMBL" id="HBUE01006238">
    <property type="protein sequence ID" value="CAG6446169.1"/>
    <property type="molecule type" value="Transcribed_RNA"/>
</dbReference>
<proteinExistence type="predicted"/>
<protein>
    <submittedName>
        <fullName evidence="1">(northern house mosquito) hypothetical protein</fullName>
    </submittedName>
</protein>
<reference evidence="1" key="1">
    <citation type="submission" date="2021-05" db="EMBL/GenBank/DDBJ databases">
        <authorList>
            <person name="Alioto T."/>
            <person name="Alioto T."/>
            <person name="Gomez Garrido J."/>
        </authorList>
    </citation>
    <scope>NUCLEOTIDE SEQUENCE</scope>
</reference>
<dbReference type="EMBL" id="HBUE01288309">
    <property type="protein sequence ID" value="CAG6572848.1"/>
    <property type="molecule type" value="Transcribed_RNA"/>
</dbReference>
<accession>A0A8D8JJA9</accession>
<organism evidence="1">
    <name type="scientific">Culex pipiens</name>
    <name type="common">House mosquito</name>
    <dbReference type="NCBI Taxonomy" id="7175"/>
    <lineage>
        <taxon>Eukaryota</taxon>
        <taxon>Metazoa</taxon>
        <taxon>Ecdysozoa</taxon>
        <taxon>Arthropoda</taxon>
        <taxon>Hexapoda</taxon>
        <taxon>Insecta</taxon>
        <taxon>Pterygota</taxon>
        <taxon>Neoptera</taxon>
        <taxon>Endopterygota</taxon>
        <taxon>Diptera</taxon>
        <taxon>Nematocera</taxon>
        <taxon>Culicoidea</taxon>
        <taxon>Culicidae</taxon>
        <taxon>Culicinae</taxon>
        <taxon>Culicini</taxon>
        <taxon>Culex</taxon>
        <taxon>Culex</taxon>
    </lineage>
</organism>
<evidence type="ECO:0000313" key="1">
    <source>
        <dbReference type="EMBL" id="CAG6572848.1"/>
    </source>
</evidence>
<dbReference type="AlphaFoldDB" id="A0A8D8JJA9"/>